<reference evidence="3" key="2">
    <citation type="submission" date="2016-01" db="EMBL/GenBank/DDBJ databases">
        <title>First complete genome sequence of a species in the genus Microterricola, an extremophilic cold active enzyme producing strain ERGS5:02 isolated from Sikkim Himalaya.</title>
        <authorList>
            <person name="Kumar R."/>
            <person name="Singh D."/>
            <person name="Swarnkar M.K."/>
        </authorList>
    </citation>
    <scope>NUCLEOTIDE SEQUENCE [LARGE SCALE GENOMIC DNA]</scope>
    <source>
        <strain evidence="3">ERGS5:02</strain>
    </source>
</reference>
<name>A0A120I119_9MICO</name>
<gene>
    <name evidence="2" type="ORF">AWU67_08100</name>
</gene>
<evidence type="ECO:0000313" key="2">
    <source>
        <dbReference type="EMBL" id="AMB58834.1"/>
    </source>
</evidence>
<accession>A0A120I119</accession>
<proteinExistence type="predicted"/>
<reference evidence="2 3" key="1">
    <citation type="journal article" date="2016" name="J. Biotechnol.">
        <title>First complete genome sequence of a species in the genus Microterricola, an extremophilic cold active enzyme producing bacterial strain ERGS5:02 isolated from Sikkim Himalaya.</title>
        <authorList>
            <person name="Himanshu"/>
            <person name="Swarnkar M.K."/>
            <person name="Singh D."/>
            <person name="Kumar R."/>
        </authorList>
    </citation>
    <scope>NUCLEOTIDE SEQUENCE [LARGE SCALE GENOMIC DNA]</scope>
    <source>
        <strain evidence="2 3">ERGS5:02</strain>
    </source>
</reference>
<dbReference type="InterPro" id="IPR016181">
    <property type="entry name" value="Acyl_CoA_acyltransferase"/>
</dbReference>
<dbReference type="EMBL" id="CP014145">
    <property type="protein sequence ID" value="AMB58834.1"/>
    <property type="molecule type" value="Genomic_DNA"/>
</dbReference>
<dbReference type="PROSITE" id="PS51186">
    <property type="entry name" value="GNAT"/>
    <property type="match status" value="1"/>
</dbReference>
<dbReference type="Gene3D" id="3.40.630.30">
    <property type="match status" value="1"/>
</dbReference>
<dbReference type="Pfam" id="PF13302">
    <property type="entry name" value="Acetyltransf_3"/>
    <property type="match status" value="1"/>
</dbReference>
<dbReference type="InterPro" id="IPR051531">
    <property type="entry name" value="N-acetyltransferase"/>
</dbReference>
<evidence type="ECO:0000259" key="1">
    <source>
        <dbReference type="PROSITE" id="PS51186"/>
    </source>
</evidence>
<dbReference type="RefSeq" id="WP_067227719.1">
    <property type="nucleotide sequence ID" value="NZ_CP014145.1"/>
</dbReference>
<dbReference type="AlphaFoldDB" id="A0A120I119"/>
<sequence>MPTMQPLRADHASEILAFERENRSYFAASVPDRGEAYFDAFADRHDALLAEHAAGVGAYYVLIADDGTILGRFNLVFVDADSAELGYRVAERAAGRGVASAAVREICLLAAASHGIRALRAVTADGNLASQKVLANAGFVPAGPAEPASLGGQPGTWYELELPLG</sequence>
<keyword evidence="2" id="KW-0808">Transferase</keyword>
<dbReference type="GO" id="GO:0016747">
    <property type="term" value="F:acyltransferase activity, transferring groups other than amino-acyl groups"/>
    <property type="evidence" value="ECO:0007669"/>
    <property type="project" value="InterPro"/>
</dbReference>
<feature type="domain" description="N-acetyltransferase" evidence="1">
    <location>
        <begin position="2"/>
        <end position="163"/>
    </location>
</feature>
<organism evidence="2 3">
    <name type="scientific">Microterricola viridarii</name>
    <dbReference type="NCBI Taxonomy" id="412690"/>
    <lineage>
        <taxon>Bacteria</taxon>
        <taxon>Bacillati</taxon>
        <taxon>Actinomycetota</taxon>
        <taxon>Actinomycetes</taxon>
        <taxon>Micrococcales</taxon>
        <taxon>Microbacteriaceae</taxon>
        <taxon>Microterricola</taxon>
    </lineage>
</organism>
<keyword evidence="3" id="KW-1185">Reference proteome</keyword>
<dbReference type="SUPFAM" id="SSF55729">
    <property type="entry name" value="Acyl-CoA N-acyltransferases (Nat)"/>
    <property type="match status" value="1"/>
</dbReference>
<dbReference type="Proteomes" id="UP000058305">
    <property type="component" value="Chromosome"/>
</dbReference>
<protein>
    <submittedName>
        <fullName evidence="2">GCN5 family acetyltransferase</fullName>
    </submittedName>
</protein>
<dbReference type="InterPro" id="IPR000182">
    <property type="entry name" value="GNAT_dom"/>
</dbReference>
<evidence type="ECO:0000313" key="3">
    <source>
        <dbReference type="Proteomes" id="UP000058305"/>
    </source>
</evidence>
<dbReference type="KEGG" id="mvd:AWU67_08100"/>
<dbReference type="PANTHER" id="PTHR43792">
    <property type="entry name" value="GNAT FAMILY, PUTATIVE (AFU_ORTHOLOGUE AFUA_3G00765)-RELATED-RELATED"/>
    <property type="match status" value="1"/>
</dbReference>
<dbReference type="OrthoDB" id="5125488at2"/>